<dbReference type="GO" id="GO:0038023">
    <property type="term" value="F:signaling receptor activity"/>
    <property type="evidence" value="ECO:0007669"/>
    <property type="project" value="InterPro"/>
</dbReference>
<comment type="subcellular location">
    <subcellularLocation>
        <location evidence="1">Cell membrane</location>
        <topology evidence="1">Multi-pass membrane protein</topology>
    </subcellularLocation>
</comment>
<keyword evidence="4 8" id="KW-0812">Transmembrane</keyword>
<feature type="transmembrane region" description="Helical" evidence="8">
    <location>
        <begin position="48"/>
        <end position="66"/>
    </location>
</feature>
<feature type="transmembrane region" description="Helical" evidence="8">
    <location>
        <begin position="6"/>
        <end position="28"/>
    </location>
</feature>
<evidence type="ECO:0000256" key="1">
    <source>
        <dbReference type="ARBA" id="ARBA00004651"/>
    </source>
</evidence>
<dbReference type="GO" id="GO:0005886">
    <property type="term" value="C:plasma membrane"/>
    <property type="evidence" value="ECO:0007669"/>
    <property type="project" value="UniProtKB-SubCell"/>
</dbReference>
<keyword evidence="7" id="KW-0675">Receptor</keyword>
<dbReference type="Proteomes" id="UP001295444">
    <property type="component" value="Chromosome 05"/>
</dbReference>
<keyword evidence="6 8" id="KW-0472">Membrane</keyword>
<dbReference type="PANTHER" id="PTHR21444">
    <property type="entry name" value="COILED-COIL DOMAIN-CONTAINING PROTEIN 180"/>
    <property type="match status" value="1"/>
</dbReference>
<evidence type="ECO:0000313" key="10">
    <source>
        <dbReference type="Proteomes" id="UP001295444"/>
    </source>
</evidence>
<keyword evidence="5 8" id="KW-1133">Transmembrane helix</keyword>
<dbReference type="InterPro" id="IPR026612">
    <property type="entry name" value="STRA6-like"/>
</dbReference>
<keyword evidence="2" id="KW-0813">Transport</keyword>
<name>A0AAD1S8P0_PELCU</name>
<gene>
    <name evidence="9" type="ORF">PECUL_23A053993</name>
</gene>
<evidence type="ECO:0000256" key="8">
    <source>
        <dbReference type="SAM" id="Phobius"/>
    </source>
</evidence>
<evidence type="ECO:0000256" key="2">
    <source>
        <dbReference type="ARBA" id="ARBA00022448"/>
    </source>
</evidence>
<dbReference type="GO" id="GO:0034632">
    <property type="term" value="F:retinol transmembrane transporter activity"/>
    <property type="evidence" value="ECO:0007669"/>
    <property type="project" value="InterPro"/>
</dbReference>
<dbReference type="PANTHER" id="PTHR21444:SF17">
    <property type="entry name" value="STIMULATED BY RETINOIC ACID GENE 6 PROTEIN-LIKE"/>
    <property type="match status" value="1"/>
</dbReference>
<dbReference type="GO" id="GO:0071939">
    <property type="term" value="P:vitamin A import into cell"/>
    <property type="evidence" value="ECO:0007669"/>
    <property type="project" value="TreeGrafter"/>
</dbReference>
<evidence type="ECO:0000256" key="3">
    <source>
        <dbReference type="ARBA" id="ARBA00022475"/>
    </source>
</evidence>
<keyword evidence="3" id="KW-1003">Cell membrane</keyword>
<organism evidence="9 10">
    <name type="scientific">Pelobates cultripes</name>
    <name type="common">Western spadefoot toad</name>
    <dbReference type="NCBI Taxonomy" id="61616"/>
    <lineage>
        <taxon>Eukaryota</taxon>
        <taxon>Metazoa</taxon>
        <taxon>Chordata</taxon>
        <taxon>Craniata</taxon>
        <taxon>Vertebrata</taxon>
        <taxon>Euteleostomi</taxon>
        <taxon>Amphibia</taxon>
        <taxon>Batrachia</taxon>
        <taxon>Anura</taxon>
        <taxon>Pelobatoidea</taxon>
        <taxon>Pelobatidae</taxon>
        <taxon>Pelobates</taxon>
    </lineage>
</organism>
<proteinExistence type="predicted"/>
<evidence type="ECO:0000313" key="9">
    <source>
        <dbReference type="EMBL" id="CAH2293675.1"/>
    </source>
</evidence>
<reference evidence="9" key="1">
    <citation type="submission" date="2022-03" db="EMBL/GenBank/DDBJ databases">
        <authorList>
            <person name="Alioto T."/>
            <person name="Alioto T."/>
            <person name="Gomez Garrido J."/>
        </authorList>
    </citation>
    <scope>NUCLEOTIDE SEQUENCE</scope>
</reference>
<protein>
    <submittedName>
        <fullName evidence="9">Stimulated by retinoic acid gene 6 -like isoform X2</fullName>
    </submittedName>
</protein>
<evidence type="ECO:0000256" key="4">
    <source>
        <dbReference type="ARBA" id="ARBA00022692"/>
    </source>
</evidence>
<evidence type="ECO:0000256" key="7">
    <source>
        <dbReference type="ARBA" id="ARBA00023170"/>
    </source>
</evidence>
<sequence length="187" mass="22000">MLGFRMIPFGTVYLLVAFQTLVATKFFLQNKISNDDKQKPLALNNRKAFQNFSYFFFFYHVIVGLGHCLSRVLKSLVLGSWLIARIDRTILPKGFEALDSGYRTWIGMLYMDHYHNNPVLVSFCHVLLQTRAEEEWTDPTEYAPIINTTEHQMPERAKTKWFLFYTLLRNPSIIKYRKKKNSEDCSL</sequence>
<accession>A0AAD1S8P0</accession>
<dbReference type="EMBL" id="OW240916">
    <property type="protein sequence ID" value="CAH2293675.1"/>
    <property type="molecule type" value="Genomic_DNA"/>
</dbReference>
<dbReference type="AlphaFoldDB" id="A0AAD1S8P0"/>
<dbReference type="Pfam" id="PF14752">
    <property type="entry name" value="RBP_receptor"/>
    <property type="match status" value="1"/>
</dbReference>
<evidence type="ECO:0000256" key="5">
    <source>
        <dbReference type="ARBA" id="ARBA00022989"/>
    </source>
</evidence>
<evidence type="ECO:0000256" key="6">
    <source>
        <dbReference type="ARBA" id="ARBA00023136"/>
    </source>
</evidence>
<keyword evidence="10" id="KW-1185">Reference proteome</keyword>